<protein>
    <submittedName>
        <fullName evidence="1">Uncharacterized protein</fullName>
    </submittedName>
</protein>
<proteinExistence type="predicted"/>
<evidence type="ECO:0000313" key="1">
    <source>
        <dbReference type="EMBL" id="CAH8356276.1"/>
    </source>
</evidence>
<accession>A0ABC8KBF7</accession>
<keyword evidence="2" id="KW-1185">Reference proteome</keyword>
<comment type="caution">
    <text evidence="1">The sequence shown here is derived from an EMBL/GenBank/DDBJ whole genome shotgun (WGS) entry which is preliminary data.</text>
</comment>
<dbReference type="EMBL" id="CAKOAT010216265">
    <property type="protein sequence ID" value="CAH8356276.1"/>
    <property type="molecule type" value="Genomic_DNA"/>
</dbReference>
<name>A0ABC8KBF7_ERUVS</name>
<reference evidence="1 2" key="1">
    <citation type="submission" date="2022-03" db="EMBL/GenBank/DDBJ databases">
        <authorList>
            <person name="Macdonald S."/>
            <person name="Ahmed S."/>
            <person name="Newling K."/>
        </authorList>
    </citation>
    <scope>NUCLEOTIDE SEQUENCE [LARGE SCALE GENOMIC DNA]</scope>
</reference>
<organism evidence="1 2">
    <name type="scientific">Eruca vesicaria subsp. sativa</name>
    <name type="common">Garden rocket</name>
    <name type="synonym">Eruca sativa</name>
    <dbReference type="NCBI Taxonomy" id="29727"/>
    <lineage>
        <taxon>Eukaryota</taxon>
        <taxon>Viridiplantae</taxon>
        <taxon>Streptophyta</taxon>
        <taxon>Embryophyta</taxon>
        <taxon>Tracheophyta</taxon>
        <taxon>Spermatophyta</taxon>
        <taxon>Magnoliopsida</taxon>
        <taxon>eudicotyledons</taxon>
        <taxon>Gunneridae</taxon>
        <taxon>Pentapetalae</taxon>
        <taxon>rosids</taxon>
        <taxon>malvids</taxon>
        <taxon>Brassicales</taxon>
        <taxon>Brassicaceae</taxon>
        <taxon>Brassiceae</taxon>
        <taxon>Eruca</taxon>
    </lineage>
</organism>
<dbReference type="InterPro" id="IPR040338">
    <property type="entry name" value="At1g67623-like"/>
</dbReference>
<gene>
    <name evidence="1" type="ORF">ERUC_LOCUS22031</name>
</gene>
<evidence type="ECO:0000313" key="2">
    <source>
        <dbReference type="Proteomes" id="UP001642260"/>
    </source>
</evidence>
<dbReference type="PANTHER" id="PTHR33784">
    <property type="entry name" value="OS05G0482100 PROTEIN"/>
    <property type="match status" value="1"/>
</dbReference>
<dbReference type="Proteomes" id="UP001642260">
    <property type="component" value="Unassembled WGS sequence"/>
</dbReference>
<sequence length="235" mass="26964">MFDSQALALHSRFESFGREPKVVLVTGVNPKIVSGTYIESNHPKPKSLTHNVTTKRPLAAIKILPNDIQTEIISRAAKISIKGLRNVKLSNTTLSEAAADPQVYKNINLYILTVYPLIPLRSYKELMERCRAAGNLQAHYIHGIQKYFHNNDIGENKSSKNDAGFTGMERQHQTRRHLLENIKKSLHGVRVTTLDATMNTYTEAREHITCHRDEMHLRCESCYYYKQIYKYTFTV</sequence>
<dbReference type="AlphaFoldDB" id="A0ABC8KBF7"/>
<dbReference type="PANTHER" id="PTHR33784:SF42">
    <property type="entry name" value="F-BOX DOMAIN-CONTAINING PROTEIN"/>
    <property type="match status" value="1"/>
</dbReference>